<evidence type="ECO:0000259" key="12">
    <source>
        <dbReference type="Pfam" id="PF12931"/>
    </source>
</evidence>
<evidence type="ECO:0000256" key="10">
    <source>
        <dbReference type="RuleBase" id="RU364101"/>
    </source>
</evidence>
<keyword evidence="3 10" id="KW-0813">Transport</keyword>
<name>A0A6V8HG40_TALPI</name>
<feature type="compositionally biased region" description="Polar residues" evidence="11">
    <location>
        <begin position="1408"/>
        <end position="1419"/>
    </location>
</feature>
<keyword evidence="7 10" id="KW-0072">Autophagy</keyword>
<feature type="region of interest" description="Disordered" evidence="11">
    <location>
        <begin position="341"/>
        <end position="791"/>
    </location>
</feature>
<feature type="compositionally biased region" description="Low complexity" evidence="11">
    <location>
        <begin position="1679"/>
        <end position="1690"/>
    </location>
</feature>
<sequence>MTETMSHLPENLISPHLTGASWNPAMRPEDAPDASVAESISAPATEPQSQTDEIIADYVTEEKIVPEVLSQSTDKPYVTTVSTDERLDSKETTDTLPEETKPLDINWGEETDATWDLHTQNPFEREDVAARTNSFPPVETATAPVDEDVSTKQPAAPETHEDSQSGQQDTFFTSQPDASQNNNSNNFWESEAAEDEEEFFDQLKTQTKPIYVPPEAESRYEEGIPLVENEVDIQPDEANKDESKLDDVFGDDDADDFFASTVTKDASLSEKPAVLRKSTYDVLGSLDNGIPDSPVGDSPAVFETQDNDELAARWQAELDDVEEIAVTEEPKEEDDLAARWQAELDDDDLLLEDNALNEPQELQEEPSFFSGDSAGDAWSAQLPTPSNYTNPYAPHQPSSSELFQGLPTIPPPGAVATPFGLPQAQPVIETSKASSFVDPKDGYKSPYDLPDSLAPRPRRAAATRKTAPPPSSTGMPPPPPRSSSIPTSVSTPAVSSMPPTTAETSIPPSATGAVPVAQNFFEELPAPAPRQRPASRTSVYNPSAPAVSNLPVPVPAPTESILPPAVPPPSLPSSQIAPEVAYQNQLQSPERIGPYANLTVPTASAGPGVGPRYSPKPPSTTSKSPLSARYSPAPPSSQPPVNGRNRYVSQPNNLAFLPRTSSPLAHHEKAAYEAQQPQQRPSTSSGSSSLSYPVASNHTRGSYSVPANELAGDVVSQLPSETQTAPPFSPPANPYAPALPTEPSRRFSTESPYLPNGGPTQANALPPPANDLGFPPPRRSQTQSPGRQSFGPQLVRTSIEPVQRPASVHAPSSPTKAMNAYAIQPVTSSVRDVPELSFIPPTDGRELDPLQRWKGAPVFKFAFGGLVSSCFPQHIPRYVAGQMSPMIQPAPGEPRVCQVKQILPSEGDIVRYPGPLKTKSKKKDVVAWLSSRIAALENEGVPSSLYQEPDAFKRHDEKIMLWKLLRILVENDGVLEGTGEIGKSIRSVISPELEPAEPNLGYDSRATSGSYQPMDGSISPEPVSSKVLGQIKTDLLSGNREKAVWLAVDNRLWGHAMIMSSTLDKVLWKQVVQEFVRREVRSAGDNIESLAALYAIISGNTEESIDELVPPTARLGLQMVSKEGQGINKNAVDGLERWRETLGLIINNRSPDDHQALCAMGQLLGSYGRTEAAHVCYLFAKAFSQRPIFGAADDPQASIVLLGADHLKFPTTFFRDEDSIALTEVYEFATSVLTGTTAAVLPYLQAYKLQHAYILADKGLKSEAMQYCEAIGSVLKASTKPSPYYHQRLFVEIDDLATRLKQAPGDGTSSWISKPSMEKVSGSMWARFSSFVAGDESDAASNGSNMDADVGPFAKVTEAATISRPPSVSEMYGSYPMAQPASNAFSRYAPANQFAPSSSPEQYRARTSMESQRSPSIGATYNARRGSQEPATPVESSPYNFGANTYGSPTSFPYHSTPPQSSYMPLAPVEEDLAPQAQQAYPAAPQQSALTSGLQASPETFGQPLHEVKETAPAEIPHYGGYEPPAMSSYEPPSYQPDLGMSTDGPGQEDEADEPEKPKKKSFMDDDDEDDLAARAAAVQKAEKARRDREADEAVRKAAEADAQRPAATKKGWFGGWFGGRKDGESSGGPIRAKLGEENSFYYDPELKKWVNKKDPNSATASARATPPPPKGPGPQSRSVSVGSAASGPPTLQRPPSISQLGTTPDSRPSTGAGASPLGTSPALGPTPNGLPPRSVSTTAATAAGPPAAAGGPSPGPAMQAPPPRPSTTSLSNASSIDDLLGAPTARKGGTVKSKKKGRGYVDVMAK</sequence>
<feature type="compositionally biased region" description="Polar residues" evidence="11">
    <location>
        <begin position="779"/>
        <end position="791"/>
    </location>
</feature>
<evidence type="ECO:0000256" key="2">
    <source>
        <dbReference type="ARBA" id="ARBA00005927"/>
    </source>
</evidence>
<dbReference type="GO" id="GO:0016192">
    <property type="term" value="P:vesicle-mediated transport"/>
    <property type="evidence" value="ECO:0007669"/>
    <property type="project" value="UniProtKB-KW"/>
</dbReference>
<evidence type="ECO:0000259" key="14">
    <source>
        <dbReference type="Pfam" id="PF12935"/>
    </source>
</evidence>
<protein>
    <recommendedName>
        <fullName evidence="10">Protein transport protein sec16</fullName>
    </recommendedName>
</protein>
<feature type="region of interest" description="Disordered" evidence="11">
    <location>
        <begin position="75"/>
        <end position="107"/>
    </location>
</feature>
<feature type="domain" description="Sec16 Sec23-binding" evidence="12">
    <location>
        <begin position="1031"/>
        <end position="1335"/>
    </location>
</feature>
<keyword evidence="16" id="KW-1185">Reference proteome</keyword>
<feature type="compositionally biased region" description="Basic and acidic residues" evidence="11">
    <location>
        <begin position="83"/>
        <end position="102"/>
    </location>
</feature>
<feature type="compositionally biased region" description="Polar residues" evidence="11">
    <location>
        <begin position="381"/>
        <end position="402"/>
    </location>
</feature>
<feature type="domain" description="Sec16 central conserved" evidence="13">
    <location>
        <begin position="856"/>
        <end position="973"/>
    </location>
</feature>
<dbReference type="GO" id="GO:0070971">
    <property type="term" value="C:endoplasmic reticulum exit site"/>
    <property type="evidence" value="ECO:0007669"/>
    <property type="project" value="TreeGrafter"/>
</dbReference>
<feature type="region of interest" description="Disordered" evidence="11">
    <location>
        <begin position="1392"/>
        <end position="1442"/>
    </location>
</feature>
<evidence type="ECO:0000313" key="16">
    <source>
        <dbReference type="Proteomes" id="UP000053095"/>
    </source>
</evidence>
<keyword evidence="8 10" id="KW-0472">Membrane</keyword>
<feature type="region of interest" description="Disordered" evidence="11">
    <location>
        <begin position="1514"/>
        <end position="1807"/>
    </location>
</feature>
<evidence type="ECO:0000256" key="7">
    <source>
        <dbReference type="ARBA" id="ARBA00023006"/>
    </source>
</evidence>
<evidence type="ECO:0000313" key="15">
    <source>
        <dbReference type="EMBL" id="GAM39849.1"/>
    </source>
</evidence>
<dbReference type="InterPro" id="IPR024468">
    <property type="entry name" value="Sec16_N"/>
</dbReference>
<dbReference type="PANTHER" id="PTHR13402">
    <property type="entry name" value="RGPR-RELATED"/>
    <property type="match status" value="1"/>
</dbReference>
<keyword evidence="5 10" id="KW-0931">ER-Golgi transport</keyword>
<feature type="region of interest" description="Disordered" evidence="11">
    <location>
        <begin position="120"/>
        <end position="199"/>
    </location>
</feature>
<comment type="function">
    <text evidence="9 10">Involved in the initiation of assembly of the COPII coat required for the formation of transport vesicles from the endoplasmic reticulum (ER) and the selection of cargo molecules. Also involved in autophagy.</text>
</comment>
<dbReference type="FunFam" id="1.25.40.1030:FF:000008">
    <property type="entry name" value="Protein transport protein sec16"/>
    <property type="match status" value="1"/>
</dbReference>
<dbReference type="GO" id="GO:0005789">
    <property type="term" value="C:endoplasmic reticulum membrane"/>
    <property type="evidence" value="ECO:0007669"/>
    <property type="project" value="UniProtKB-SubCell"/>
</dbReference>
<dbReference type="PANTHER" id="PTHR13402:SF6">
    <property type="entry name" value="SECRETORY 16, ISOFORM I"/>
    <property type="match status" value="1"/>
</dbReference>
<comment type="caution">
    <text evidence="15">The sequence shown here is derived from an EMBL/GenBank/DDBJ whole genome shotgun (WGS) entry which is preliminary data.</text>
</comment>
<feature type="compositionally biased region" description="Polar residues" evidence="11">
    <location>
        <begin position="1488"/>
        <end position="1500"/>
    </location>
</feature>
<gene>
    <name evidence="15" type="ORF">TCE0_034f11724</name>
</gene>
<evidence type="ECO:0000256" key="8">
    <source>
        <dbReference type="ARBA" id="ARBA00023136"/>
    </source>
</evidence>
<feature type="region of interest" description="Disordered" evidence="11">
    <location>
        <begin position="1"/>
        <end position="52"/>
    </location>
</feature>
<evidence type="ECO:0000256" key="6">
    <source>
        <dbReference type="ARBA" id="ARBA00022927"/>
    </source>
</evidence>
<comment type="subcellular location">
    <subcellularLocation>
        <location evidence="1">Endoplasmic reticulum membrane</location>
        <topology evidence="1">Peripheral membrane protein</topology>
        <orientation evidence="1">Cytoplasmic side</orientation>
    </subcellularLocation>
</comment>
<dbReference type="EMBL" id="DF933830">
    <property type="protein sequence ID" value="GAM39849.1"/>
    <property type="molecule type" value="Genomic_DNA"/>
</dbReference>
<evidence type="ECO:0000256" key="9">
    <source>
        <dbReference type="ARBA" id="ARBA00024687"/>
    </source>
</evidence>
<feature type="compositionally biased region" description="Pro residues" evidence="11">
    <location>
        <begin position="1754"/>
        <end position="1766"/>
    </location>
</feature>
<dbReference type="Pfam" id="PF12931">
    <property type="entry name" value="TPR_Sec16"/>
    <property type="match status" value="1"/>
</dbReference>
<dbReference type="CDD" id="cd09233">
    <property type="entry name" value="ACE1-Sec16-like"/>
    <property type="match status" value="1"/>
</dbReference>
<evidence type="ECO:0000256" key="4">
    <source>
        <dbReference type="ARBA" id="ARBA00022824"/>
    </source>
</evidence>
<evidence type="ECO:0000256" key="5">
    <source>
        <dbReference type="ARBA" id="ARBA00022892"/>
    </source>
</evidence>
<keyword evidence="6 10" id="KW-0653">Protein transport</keyword>
<feature type="compositionally biased region" description="Basic and acidic residues" evidence="11">
    <location>
        <begin position="1581"/>
        <end position="1603"/>
    </location>
</feature>
<dbReference type="Gene3D" id="1.25.40.1030">
    <property type="match status" value="1"/>
</dbReference>
<dbReference type="InterPro" id="IPR024340">
    <property type="entry name" value="Sec16_CCD"/>
</dbReference>
<feature type="compositionally biased region" description="Polar residues" evidence="11">
    <location>
        <begin position="1694"/>
        <end position="1710"/>
    </location>
</feature>
<evidence type="ECO:0000256" key="11">
    <source>
        <dbReference type="SAM" id="MobiDB-lite"/>
    </source>
</evidence>
<dbReference type="Proteomes" id="UP000053095">
    <property type="component" value="Unassembled WGS sequence"/>
</dbReference>
<dbReference type="GO" id="GO:0006914">
    <property type="term" value="P:autophagy"/>
    <property type="evidence" value="ECO:0007669"/>
    <property type="project" value="UniProtKB-KW"/>
</dbReference>
<feature type="compositionally biased region" description="Low complexity" evidence="11">
    <location>
        <begin position="482"/>
        <end position="501"/>
    </location>
</feature>
<proteinExistence type="inferred from homology"/>
<feature type="compositionally biased region" description="Polar residues" evidence="11">
    <location>
        <begin position="647"/>
        <end position="663"/>
    </location>
</feature>
<accession>A0A6V8HG40</accession>
<dbReference type="Pfam" id="PF12935">
    <property type="entry name" value="Sec16_N"/>
    <property type="match status" value="1"/>
</dbReference>
<feature type="compositionally biased region" description="Polar residues" evidence="11">
    <location>
        <begin position="164"/>
        <end position="188"/>
    </location>
</feature>
<evidence type="ECO:0000256" key="3">
    <source>
        <dbReference type="ARBA" id="ARBA00022448"/>
    </source>
</evidence>
<feature type="region of interest" description="Disordered" evidence="11">
    <location>
        <begin position="1477"/>
        <end position="1500"/>
    </location>
</feature>
<organism evidence="15 16">
    <name type="scientific">Talaromyces pinophilus</name>
    <name type="common">Penicillium pinophilum</name>
    <dbReference type="NCBI Taxonomy" id="128442"/>
    <lineage>
        <taxon>Eukaryota</taxon>
        <taxon>Fungi</taxon>
        <taxon>Dikarya</taxon>
        <taxon>Ascomycota</taxon>
        <taxon>Pezizomycotina</taxon>
        <taxon>Eurotiomycetes</taxon>
        <taxon>Eurotiomycetidae</taxon>
        <taxon>Eurotiales</taxon>
        <taxon>Trichocomaceae</taxon>
        <taxon>Talaromyces</taxon>
        <taxon>Talaromyces sect. Talaromyces</taxon>
    </lineage>
</organism>
<feature type="compositionally biased region" description="Low complexity" evidence="11">
    <location>
        <begin position="675"/>
        <end position="696"/>
    </location>
</feature>
<feature type="compositionally biased region" description="Low complexity" evidence="11">
    <location>
        <begin position="1732"/>
        <end position="1752"/>
    </location>
</feature>
<evidence type="ECO:0000256" key="1">
    <source>
        <dbReference type="ARBA" id="ARBA00004397"/>
    </source>
</evidence>
<dbReference type="InterPro" id="IPR024298">
    <property type="entry name" value="Sec16_Sec23-bd"/>
</dbReference>
<dbReference type="GO" id="GO:0015031">
    <property type="term" value="P:protein transport"/>
    <property type="evidence" value="ECO:0007669"/>
    <property type="project" value="UniProtKB-KW"/>
</dbReference>
<dbReference type="GO" id="GO:0012507">
    <property type="term" value="C:ER to Golgi transport vesicle membrane"/>
    <property type="evidence" value="ECO:0007669"/>
    <property type="project" value="TreeGrafter"/>
</dbReference>
<evidence type="ECO:0000259" key="13">
    <source>
        <dbReference type="Pfam" id="PF12932"/>
    </source>
</evidence>
<feature type="compositionally biased region" description="Pro residues" evidence="11">
    <location>
        <begin position="467"/>
        <end position="481"/>
    </location>
</feature>
<dbReference type="GO" id="GO:0007030">
    <property type="term" value="P:Golgi organization"/>
    <property type="evidence" value="ECO:0007669"/>
    <property type="project" value="TreeGrafter"/>
</dbReference>
<comment type="similarity">
    <text evidence="2 10">Belongs to the SEC16 family.</text>
</comment>
<feature type="compositionally biased region" description="Low complexity" evidence="11">
    <location>
        <begin position="1477"/>
        <end position="1487"/>
    </location>
</feature>
<feature type="compositionally biased region" description="Pro residues" evidence="11">
    <location>
        <begin position="765"/>
        <end position="778"/>
    </location>
</feature>
<dbReference type="Pfam" id="PF12932">
    <property type="entry name" value="Sec16"/>
    <property type="match status" value="1"/>
</dbReference>
<feature type="domain" description="Sec16 N-terminal" evidence="14">
    <location>
        <begin position="186"/>
        <end position="396"/>
    </location>
</feature>
<dbReference type="GO" id="GO:0070973">
    <property type="term" value="P:protein localization to endoplasmic reticulum exit site"/>
    <property type="evidence" value="ECO:0007669"/>
    <property type="project" value="TreeGrafter"/>
</dbReference>
<feature type="region of interest" description="Disordered" evidence="11">
    <location>
        <begin position="204"/>
        <end position="223"/>
    </location>
</feature>
<feature type="compositionally biased region" description="Basic and acidic residues" evidence="11">
    <location>
        <begin position="1645"/>
        <end position="1656"/>
    </location>
</feature>
<reference evidence="16" key="1">
    <citation type="journal article" date="2015" name="Genome Announc.">
        <title>Draft genome sequence of Talaromyces cellulolyticus strain Y-94, a source of lignocellulosic biomass-degrading enzymes.</title>
        <authorList>
            <person name="Fujii T."/>
            <person name="Koike H."/>
            <person name="Sawayama S."/>
            <person name="Yano S."/>
            <person name="Inoue H."/>
        </authorList>
    </citation>
    <scope>NUCLEOTIDE SEQUENCE [LARGE SCALE GENOMIC DNA]</scope>
    <source>
        <strain evidence="16">Y-94</strain>
    </source>
</reference>
<keyword evidence="4 10" id="KW-0256">Endoplasmic reticulum</keyword>